<reference evidence="2 3" key="1">
    <citation type="submission" date="2014-02" db="EMBL/GenBank/DDBJ databases">
        <title>Transposable element dynamics among asymbiotic and ectomycorrhizal Amanita fungi.</title>
        <authorList>
            <consortium name="DOE Joint Genome Institute"/>
            <person name="Hess J."/>
            <person name="Skrede I."/>
            <person name="Wolfe B."/>
            <person name="LaButti K."/>
            <person name="Ohm R.A."/>
            <person name="Grigoriev I.V."/>
            <person name="Pringle A."/>
        </authorList>
    </citation>
    <scope>NUCLEOTIDE SEQUENCE [LARGE SCALE GENOMIC DNA]</scope>
    <source>
        <strain evidence="2 3">SKay4041</strain>
    </source>
</reference>
<feature type="transmembrane region" description="Helical" evidence="1">
    <location>
        <begin position="118"/>
        <end position="141"/>
    </location>
</feature>
<organism evidence="2 3">
    <name type="scientific">Amanita thiersii Skay4041</name>
    <dbReference type="NCBI Taxonomy" id="703135"/>
    <lineage>
        <taxon>Eukaryota</taxon>
        <taxon>Fungi</taxon>
        <taxon>Dikarya</taxon>
        <taxon>Basidiomycota</taxon>
        <taxon>Agaricomycotina</taxon>
        <taxon>Agaricomycetes</taxon>
        <taxon>Agaricomycetidae</taxon>
        <taxon>Agaricales</taxon>
        <taxon>Pluteineae</taxon>
        <taxon>Amanitaceae</taxon>
        <taxon>Amanita</taxon>
    </lineage>
</organism>
<keyword evidence="1" id="KW-1133">Transmembrane helix</keyword>
<evidence type="ECO:0000313" key="2">
    <source>
        <dbReference type="EMBL" id="PFH47999.1"/>
    </source>
</evidence>
<evidence type="ECO:0000256" key="1">
    <source>
        <dbReference type="SAM" id="Phobius"/>
    </source>
</evidence>
<proteinExistence type="predicted"/>
<protein>
    <submittedName>
        <fullName evidence="2">Uncharacterized protein</fullName>
    </submittedName>
</protein>
<dbReference type="OrthoDB" id="3351168at2759"/>
<keyword evidence="3" id="KW-1185">Reference proteome</keyword>
<evidence type="ECO:0000313" key="3">
    <source>
        <dbReference type="Proteomes" id="UP000242287"/>
    </source>
</evidence>
<feature type="transmembrane region" description="Helical" evidence="1">
    <location>
        <begin position="12"/>
        <end position="38"/>
    </location>
</feature>
<gene>
    <name evidence="2" type="ORF">AMATHDRAFT_49866</name>
</gene>
<keyword evidence="1" id="KW-0812">Transmembrane</keyword>
<dbReference type="EMBL" id="KZ302081">
    <property type="protein sequence ID" value="PFH47999.1"/>
    <property type="molecule type" value="Genomic_DNA"/>
</dbReference>
<feature type="transmembrane region" description="Helical" evidence="1">
    <location>
        <begin position="531"/>
        <end position="552"/>
    </location>
</feature>
<dbReference type="Proteomes" id="UP000242287">
    <property type="component" value="Unassembled WGS sequence"/>
</dbReference>
<accession>A0A2A9NBJ4</accession>
<name>A0A2A9NBJ4_9AGAR</name>
<dbReference type="AlphaFoldDB" id="A0A2A9NBJ4"/>
<dbReference type="STRING" id="703135.A0A2A9NBJ4"/>
<keyword evidence="1" id="KW-0472">Membrane</keyword>
<feature type="transmembrane region" description="Helical" evidence="1">
    <location>
        <begin position="58"/>
        <end position="82"/>
    </location>
</feature>
<sequence length="642" mass="69844">MTNLKKWLNSHFIVPILLLIGHALALSVILSFFIYTSLRPVPFNDYLAPKVRDYPQVTSLVVTLIGTMIGSFISYLFCHSVCYAVNIHLIERGMSLRSLSALIKIATGSPILGHGDSLWAYVALGVALALLAQPAALTAILTPTSVTLTYPITGQELDLTNSAAFNILGPPLTTYGINASTQPGDVQYSLCYTHYTVTPSVISSGEMGARAALSLPSFFSFNNYSYVGKTNGVLPANLVPMSNIIPPKDKPYTFLPANARIEESSRLRGLGANYTMTQQGYQPKVTCRRATDDVTVTIQNDASITASVTCPNDRAEITVPYTDNQSSLFAIDCAVGPDIPSEEYEIHLKGDGPLYGSIDYTCKVNSDVVVLDVHYGSTQTLFNSSGLDILNFTSSSSQRIPVPRLAYEAVSIFVRQVMYSQGSVNTVGNIALAFDAMNNGDSGSDLLKIWVRLHIALVDIHSVDMLLYQESYLESSLQFASTLIRTNLTSSNSSVLNITQKYPDLPVRTMNGTYRVQTLGWSQSSDLTHRAIFAAPMTLVLFSMLVTLVTFIRSLINQHIINGDVYFTSTDAIHLIAATSSGTVQVKPDYRHGGIFNDAGIWVRLDSNNGGPLHFEAGMKEKHTGLDSTELYPLNSATTATN</sequence>